<reference evidence="1 2" key="1">
    <citation type="journal article" date="2013" name="Genome Announc.">
        <title>Draft Genome Sequence of Indibacter alkaliphilus Strain LW1T, Isolated from Lonar Lake, a Haloalkaline Lake in the Buldana District of Maharashtra, India.</title>
        <authorList>
            <person name="Singh A."/>
            <person name="Kumar Jangir P."/>
            <person name="Sharma R."/>
            <person name="Singh A."/>
            <person name="Kumar Pinnaka A."/>
            <person name="Shivaji S."/>
        </authorList>
    </citation>
    <scope>NUCLEOTIDE SEQUENCE [LARGE SCALE GENOMIC DNA]</scope>
    <source>
        <strain evidence="2">CCUG 57479 / KCTC 22604 / LW1</strain>
    </source>
</reference>
<proteinExistence type="predicted"/>
<sequence>MVTESIKGHIECSNYFGHILGICMVKTFPVSGYFDFIMPLW</sequence>
<evidence type="ECO:0000313" key="2">
    <source>
        <dbReference type="Proteomes" id="UP000006073"/>
    </source>
</evidence>
<name>S2E4H1_INDAL</name>
<dbReference type="Proteomes" id="UP000006073">
    <property type="component" value="Unassembled WGS sequence"/>
</dbReference>
<protein>
    <submittedName>
        <fullName evidence="1">Uncharacterized protein</fullName>
    </submittedName>
</protein>
<keyword evidence="2" id="KW-1185">Reference proteome</keyword>
<organism evidence="1 2">
    <name type="scientific">Indibacter alkaliphilus (strain CCUG 57479 / KCTC 22604 / LW1)</name>
    <dbReference type="NCBI Taxonomy" id="1189612"/>
    <lineage>
        <taxon>Bacteria</taxon>
        <taxon>Pseudomonadati</taxon>
        <taxon>Bacteroidota</taxon>
        <taxon>Cytophagia</taxon>
        <taxon>Cytophagales</taxon>
        <taxon>Cyclobacteriaceae</taxon>
    </lineage>
</organism>
<accession>S2E4H1</accession>
<comment type="caution">
    <text evidence="1">The sequence shown here is derived from an EMBL/GenBank/DDBJ whole genome shotgun (WGS) entry which is preliminary data.</text>
</comment>
<evidence type="ECO:0000313" key="1">
    <source>
        <dbReference type="EMBL" id="EOZ97128.1"/>
    </source>
</evidence>
<dbReference type="AlphaFoldDB" id="S2E4H1"/>
<gene>
    <name evidence="1" type="ORF">A33Q_1776</name>
</gene>
<dbReference type="EMBL" id="ALWO02000030">
    <property type="protein sequence ID" value="EOZ97128.1"/>
    <property type="molecule type" value="Genomic_DNA"/>
</dbReference>